<evidence type="ECO:0000313" key="3">
    <source>
        <dbReference type="Proteomes" id="UP000034045"/>
    </source>
</evidence>
<feature type="transmembrane region" description="Helical" evidence="1">
    <location>
        <begin position="16"/>
        <end position="34"/>
    </location>
</feature>
<dbReference type="AlphaFoldDB" id="A0A0G0A463"/>
<gene>
    <name evidence="2" type="ORF">UR42_C0015G0007</name>
</gene>
<evidence type="ECO:0000313" key="2">
    <source>
        <dbReference type="EMBL" id="KKP51418.1"/>
    </source>
</evidence>
<comment type="caution">
    <text evidence="2">The sequence shown here is derived from an EMBL/GenBank/DDBJ whole genome shotgun (WGS) entry which is preliminary data.</text>
</comment>
<accession>A0A0G0A463</accession>
<feature type="transmembrane region" description="Helical" evidence="1">
    <location>
        <begin position="40"/>
        <end position="61"/>
    </location>
</feature>
<keyword evidence="1" id="KW-0812">Transmembrane</keyword>
<dbReference type="EMBL" id="LBPD01000015">
    <property type="protein sequence ID" value="KKP51418.1"/>
    <property type="molecule type" value="Genomic_DNA"/>
</dbReference>
<protein>
    <submittedName>
        <fullName evidence="2">Uncharacterized protein</fullName>
    </submittedName>
</protein>
<dbReference type="Proteomes" id="UP000034045">
    <property type="component" value="Unassembled WGS sequence"/>
</dbReference>
<organism evidence="2 3">
    <name type="scientific">Candidatus Roizmanbacteria bacterium GW2011_GWA2_33_33</name>
    <dbReference type="NCBI Taxonomy" id="1618476"/>
    <lineage>
        <taxon>Bacteria</taxon>
        <taxon>Candidatus Roizmaniibacteriota</taxon>
    </lineage>
</organism>
<reference evidence="2 3" key="1">
    <citation type="journal article" date="2015" name="Nature">
        <title>rRNA introns, odd ribosomes, and small enigmatic genomes across a large radiation of phyla.</title>
        <authorList>
            <person name="Brown C.T."/>
            <person name="Hug L.A."/>
            <person name="Thomas B.C."/>
            <person name="Sharon I."/>
            <person name="Castelle C.J."/>
            <person name="Singh A."/>
            <person name="Wilkins M.J."/>
            <person name="Williams K.H."/>
            <person name="Banfield J.F."/>
        </authorList>
    </citation>
    <scope>NUCLEOTIDE SEQUENCE [LARGE SCALE GENOMIC DNA]</scope>
</reference>
<evidence type="ECO:0000256" key="1">
    <source>
        <dbReference type="SAM" id="Phobius"/>
    </source>
</evidence>
<keyword evidence="1" id="KW-0472">Membrane</keyword>
<proteinExistence type="predicted"/>
<name>A0A0G0A463_9BACT</name>
<sequence length="62" mass="7013">MKLDLNKKQLNRLSEFIGNVGIVLFATIVTPILTGTMVNYLLIITGLFMSMFSLFISLYLLK</sequence>
<keyword evidence="1" id="KW-1133">Transmembrane helix</keyword>